<sequence length="129" mass="14285">MSTRHPKPHAAARASSPFTAGSPLYCISAAQRPTLIATVNLEYHRQCARNRFSVQPHIQLSCKLQVNLGSESPARKKASRRLISGPCASHSASRKLRPRDEAFALLLLLLFFPPLQPFSAYPIQSPPFH</sequence>
<gene>
    <name evidence="2" type="ORF">JI435_412050</name>
</gene>
<keyword evidence="1" id="KW-0472">Membrane</keyword>
<dbReference type="VEuPathDB" id="FungiDB:JI435_412050"/>
<evidence type="ECO:0000313" key="2">
    <source>
        <dbReference type="EMBL" id="QRC98448.1"/>
    </source>
</evidence>
<dbReference type="EMBL" id="CP069030">
    <property type="protein sequence ID" value="QRC98448.1"/>
    <property type="molecule type" value="Genomic_DNA"/>
</dbReference>
<proteinExistence type="predicted"/>
<dbReference type="AlphaFoldDB" id="A0A7U2F6B8"/>
<accession>A0A7U2F6B8</accession>
<reference evidence="3" key="1">
    <citation type="journal article" date="2021" name="BMC Genomics">
        <title>Chromosome-level genome assembly and manually-curated proteome of model necrotroph Parastagonospora nodorum Sn15 reveals a genome-wide trove of candidate effector homologs, and redundancy of virulence-related functions within an accessory chromosome.</title>
        <authorList>
            <person name="Bertazzoni S."/>
            <person name="Jones D.A.B."/>
            <person name="Phan H.T."/>
            <person name="Tan K.-C."/>
            <person name="Hane J.K."/>
        </authorList>
    </citation>
    <scope>NUCLEOTIDE SEQUENCE [LARGE SCALE GENOMIC DNA]</scope>
    <source>
        <strain evidence="3">SN15 / ATCC MYA-4574 / FGSC 10173)</strain>
    </source>
</reference>
<keyword evidence="3" id="KW-1185">Reference proteome</keyword>
<keyword evidence="1" id="KW-0812">Transmembrane</keyword>
<dbReference type="Proteomes" id="UP000663193">
    <property type="component" value="Chromosome 8"/>
</dbReference>
<keyword evidence="1" id="KW-1133">Transmembrane helix</keyword>
<evidence type="ECO:0000256" key="1">
    <source>
        <dbReference type="SAM" id="Phobius"/>
    </source>
</evidence>
<name>A0A7U2F6B8_PHANO</name>
<feature type="transmembrane region" description="Helical" evidence="1">
    <location>
        <begin position="102"/>
        <end position="123"/>
    </location>
</feature>
<protein>
    <submittedName>
        <fullName evidence="2">Uncharacterized protein</fullName>
    </submittedName>
</protein>
<evidence type="ECO:0000313" key="3">
    <source>
        <dbReference type="Proteomes" id="UP000663193"/>
    </source>
</evidence>
<organism evidence="2 3">
    <name type="scientific">Phaeosphaeria nodorum (strain SN15 / ATCC MYA-4574 / FGSC 10173)</name>
    <name type="common">Glume blotch fungus</name>
    <name type="synonym">Parastagonospora nodorum</name>
    <dbReference type="NCBI Taxonomy" id="321614"/>
    <lineage>
        <taxon>Eukaryota</taxon>
        <taxon>Fungi</taxon>
        <taxon>Dikarya</taxon>
        <taxon>Ascomycota</taxon>
        <taxon>Pezizomycotina</taxon>
        <taxon>Dothideomycetes</taxon>
        <taxon>Pleosporomycetidae</taxon>
        <taxon>Pleosporales</taxon>
        <taxon>Pleosporineae</taxon>
        <taxon>Phaeosphaeriaceae</taxon>
        <taxon>Parastagonospora</taxon>
    </lineage>
</organism>